<keyword evidence="1" id="KW-0732">Signal</keyword>
<dbReference type="EMBL" id="CAXLJM020000046">
    <property type="protein sequence ID" value="CAL8111984.1"/>
    <property type="molecule type" value="Genomic_DNA"/>
</dbReference>
<evidence type="ECO:0008006" key="5">
    <source>
        <dbReference type="Google" id="ProtNLM"/>
    </source>
</evidence>
<dbReference type="Gene3D" id="2.40.128.20">
    <property type="match status" value="1"/>
</dbReference>
<gene>
    <name evidence="2" type="ORF">ODALV1_LOCUS10354</name>
    <name evidence="3" type="ORF">ODALV1_LOCUS15444</name>
</gene>
<evidence type="ECO:0000313" key="4">
    <source>
        <dbReference type="Proteomes" id="UP001642540"/>
    </source>
</evidence>
<dbReference type="SUPFAM" id="SSF50814">
    <property type="entry name" value="Lipocalins"/>
    <property type="match status" value="1"/>
</dbReference>
<proteinExistence type="predicted"/>
<sequence length="201" mass="22104">MAGKHIFAFLVAAIFAGQAEAQVGASCHADLLQFTPRHGLDIPEYMGDWYMHEIAGSHIGNFPAPDYRCATRSLSLPNGTDITSISAVDTFVNATSGVSIVETSDVSINNTRSPFTSMWYMTTGTVETDVIILFADLEFKQWTVVYSCAILAPDSYRYETVTALTRSRTITPELRLTLKALMVGQGFRIGDHHPIDQTDCE</sequence>
<feature type="chain" id="PRO_5045029703" description="Apolipoprotein D" evidence="1">
    <location>
        <begin position="22"/>
        <end position="201"/>
    </location>
</feature>
<evidence type="ECO:0000313" key="3">
    <source>
        <dbReference type="EMBL" id="CAL8111984.1"/>
    </source>
</evidence>
<accession>A0ABP1QHP1</accession>
<name>A0ABP1QHP1_9HEXA</name>
<protein>
    <recommendedName>
        <fullName evidence="5">Apolipoprotein D</fullName>
    </recommendedName>
</protein>
<feature type="signal peptide" evidence="1">
    <location>
        <begin position="1"/>
        <end position="21"/>
    </location>
</feature>
<evidence type="ECO:0000256" key="1">
    <source>
        <dbReference type="SAM" id="SignalP"/>
    </source>
</evidence>
<keyword evidence="4" id="KW-1185">Reference proteome</keyword>
<organism evidence="2 4">
    <name type="scientific">Orchesella dallaii</name>
    <dbReference type="NCBI Taxonomy" id="48710"/>
    <lineage>
        <taxon>Eukaryota</taxon>
        <taxon>Metazoa</taxon>
        <taxon>Ecdysozoa</taxon>
        <taxon>Arthropoda</taxon>
        <taxon>Hexapoda</taxon>
        <taxon>Collembola</taxon>
        <taxon>Entomobryomorpha</taxon>
        <taxon>Entomobryoidea</taxon>
        <taxon>Orchesellidae</taxon>
        <taxon>Orchesellinae</taxon>
        <taxon>Orchesella</taxon>
    </lineage>
</organism>
<reference evidence="2 4" key="1">
    <citation type="submission" date="2024-08" db="EMBL/GenBank/DDBJ databases">
        <authorList>
            <person name="Cucini C."/>
            <person name="Frati F."/>
        </authorList>
    </citation>
    <scope>NUCLEOTIDE SEQUENCE [LARGE SCALE GENOMIC DNA]</scope>
</reference>
<dbReference type="Proteomes" id="UP001642540">
    <property type="component" value="Unassembled WGS sequence"/>
</dbReference>
<dbReference type="EMBL" id="CAXLJM020000032">
    <property type="protein sequence ID" value="CAL8099815.1"/>
    <property type="molecule type" value="Genomic_DNA"/>
</dbReference>
<comment type="caution">
    <text evidence="2">The sequence shown here is derived from an EMBL/GenBank/DDBJ whole genome shotgun (WGS) entry which is preliminary data.</text>
</comment>
<evidence type="ECO:0000313" key="2">
    <source>
        <dbReference type="EMBL" id="CAL8099815.1"/>
    </source>
</evidence>
<dbReference type="InterPro" id="IPR012674">
    <property type="entry name" value="Calycin"/>
</dbReference>